<evidence type="ECO:0000256" key="3">
    <source>
        <dbReference type="ARBA" id="ARBA00022729"/>
    </source>
</evidence>
<dbReference type="InterPro" id="IPR011990">
    <property type="entry name" value="TPR-like_helical_dom_sf"/>
</dbReference>
<evidence type="ECO:0000313" key="8">
    <source>
        <dbReference type="EMBL" id="RZS75536.1"/>
    </source>
</evidence>
<evidence type="ECO:0000256" key="1">
    <source>
        <dbReference type="ARBA" id="ARBA00004442"/>
    </source>
</evidence>
<dbReference type="Gene3D" id="1.25.40.390">
    <property type="match status" value="1"/>
</dbReference>
<protein>
    <submittedName>
        <fullName evidence="8">SusD-like starch-binding protein associating with outer membrane</fullName>
    </submittedName>
</protein>
<keyword evidence="9" id="KW-1185">Reference proteome</keyword>
<dbReference type="SUPFAM" id="SSF48452">
    <property type="entry name" value="TPR-like"/>
    <property type="match status" value="1"/>
</dbReference>
<evidence type="ECO:0000256" key="2">
    <source>
        <dbReference type="ARBA" id="ARBA00006275"/>
    </source>
</evidence>
<proteinExistence type="inferred from homology"/>
<evidence type="ECO:0000259" key="7">
    <source>
        <dbReference type="Pfam" id="PF14322"/>
    </source>
</evidence>
<keyword evidence="4" id="KW-0472">Membrane</keyword>
<gene>
    <name evidence="8" type="ORF">EV199_1405</name>
</gene>
<dbReference type="InterPro" id="IPR012944">
    <property type="entry name" value="SusD_RagB_dom"/>
</dbReference>
<evidence type="ECO:0000256" key="4">
    <source>
        <dbReference type="ARBA" id="ARBA00023136"/>
    </source>
</evidence>
<dbReference type="CDD" id="cd08977">
    <property type="entry name" value="SusD"/>
    <property type="match status" value="1"/>
</dbReference>
<keyword evidence="3" id="KW-0732">Signal</keyword>
<dbReference type="RefSeq" id="WP_130539901.1">
    <property type="nucleotide sequence ID" value="NZ_CP042431.1"/>
</dbReference>
<comment type="subcellular location">
    <subcellularLocation>
        <location evidence="1">Cell outer membrane</location>
    </subcellularLocation>
</comment>
<feature type="domain" description="RagB/SusD" evidence="6">
    <location>
        <begin position="351"/>
        <end position="486"/>
    </location>
</feature>
<dbReference type="Pfam" id="PF07980">
    <property type="entry name" value="SusD_RagB"/>
    <property type="match status" value="1"/>
</dbReference>
<feature type="domain" description="SusD-like N-terminal" evidence="7">
    <location>
        <begin position="88"/>
        <end position="236"/>
    </location>
</feature>
<dbReference type="GO" id="GO:0009279">
    <property type="term" value="C:cell outer membrane"/>
    <property type="evidence" value="ECO:0007669"/>
    <property type="project" value="UniProtKB-SubCell"/>
</dbReference>
<comment type="similarity">
    <text evidence="2">Belongs to the SusD family.</text>
</comment>
<organism evidence="8 9">
    <name type="scientific">Pseudobacter ginsenosidimutans</name>
    <dbReference type="NCBI Taxonomy" id="661488"/>
    <lineage>
        <taxon>Bacteria</taxon>
        <taxon>Pseudomonadati</taxon>
        <taxon>Bacteroidota</taxon>
        <taxon>Chitinophagia</taxon>
        <taxon>Chitinophagales</taxon>
        <taxon>Chitinophagaceae</taxon>
        <taxon>Pseudobacter</taxon>
    </lineage>
</organism>
<evidence type="ECO:0000259" key="6">
    <source>
        <dbReference type="Pfam" id="PF07980"/>
    </source>
</evidence>
<comment type="caution">
    <text evidence="8">The sequence shown here is derived from an EMBL/GenBank/DDBJ whole genome shotgun (WGS) entry which is preliminary data.</text>
</comment>
<dbReference type="AlphaFoldDB" id="A0A4V2F1Z9"/>
<dbReference type="Pfam" id="PF14322">
    <property type="entry name" value="SusD-like_3"/>
    <property type="match status" value="1"/>
</dbReference>
<sequence length="495" mass="57149">MRISIIFLFLAGIHFSSCKKFLEERTQSEMTPVSTEDYSQLLFGTSYPRGGTVLMPGVTLMSDDMQYYAHQIDHDYEAKTGYPAFTWQYNFDDLARTSGLTNPFKDSWTVLYNHITGCNIAIDATPESKGTASEKDQLMGEAYALRAFLYWHLVNLYSRPFNDSTTTPDKLPGVPLLISADLRNELPARSTVAEVYTKIRKDIEQAVTYFSVDKRKDNLHRFNYPAAHLLASRIYLYTEEWEKVIEHATASIAVQPLVLDLNDWPADYYYDESMYRPIHAQKNQETLFLYGTASEMRTGADFVAGMSEDLASKFEANDLRATIYFSPLPEFMLMFTPLKYGTQKRDIKVNAVENATSLRTSEAYLNRAEAYAQLYATKNNPADAQRALDDLNFIRQRRFSPANFQPVTMMPAAELLQFCRDERRREFFEENQRWFDLRRYGMPEIIHIYALFAEVQRFKLSKGDPAYTLLIPTEAIRLNPRLEQNPAAPPRNPFY</sequence>
<evidence type="ECO:0000313" key="9">
    <source>
        <dbReference type="Proteomes" id="UP000293874"/>
    </source>
</evidence>
<keyword evidence="5" id="KW-0998">Cell outer membrane</keyword>
<reference evidence="8 9" key="1">
    <citation type="submission" date="2019-02" db="EMBL/GenBank/DDBJ databases">
        <title>Genomic Encyclopedia of Type Strains, Phase IV (KMG-IV): sequencing the most valuable type-strain genomes for metagenomic binning, comparative biology and taxonomic classification.</title>
        <authorList>
            <person name="Goeker M."/>
        </authorList>
    </citation>
    <scope>NUCLEOTIDE SEQUENCE [LARGE SCALE GENOMIC DNA]</scope>
    <source>
        <strain evidence="8 9">DSM 18116</strain>
    </source>
</reference>
<accession>A0A4V2F1Z9</accession>
<name>A0A4V2F1Z9_9BACT</name>
<dbReference type="OrthoDB" id="1094477at2"/>
<evidence type="ECO:0000256" key="5">
    <source>
        <dbReference type="ARBA" id="ARBA00023237"/>
    </source>
</evidence>
<dbReference type="EMBL" id="SGXA01000001">
    <property type="protein sequence ID" value="RZS75536.1"/>
    <property type="molecule type" value="Genomic_DNA"/>
</dbReference>
<dbReference type="Proteomes" id="UP000293874">
    <property type="component" value="Unassembled WGS sequence"/>
</dbReference>
<dbReference type="InterPro" id="IPR033985">
    <property type="entry name" value="SusD-like_N"/>
</dbReference>